<dbReference type="EMBL" id="QFFJ01000001">
    <property type="protein sequence ID" value="RBL91243.1"/>
    <property type="molecule type" value="Genomic_DNA"/>
</dbReference>
<sequence>MKHAILLKTGVALFVLAAVSCKKNETTEPPIPIDPPVVSYLPVTVYDDGMPADSFVYNDDNTVAKLYYYYNKDTKKYAQTVTFKYTNGKCVGMERAQNDVVYQTDALVYKGNKVTNYTTYMGGRKDSAFLTLDNRNMVTLDGSKDTLRGSDFESMDYTEFTYANGNLVSHLHQHYYKDNGSSNSVKGEATYSYDDKANTLQYFFAVNPYIAFILSWEEGNMFSTGRNNLTKLMVVSTSGSVVKSTDTYKITNIFDEKTGLLSKQQLTENDKPMGERTYRFIKIK</sequence>
<reference evidence="2 3" key="1">
    <citation type="submission" date="2018-05" db="EMBL/GenBank/DDBJ databases">
        <title>Chitinophaga sp. K3CV102501T nov., isolated from isolated from a monsoon evergreen broad-leaved forest soil.</title>
        <authorList>
            <person name="Lv Y."/>
        </authorList>
    </citation>
    <scope>NUCLEOTIDE SEQUENCE [LARGE SCALE GENOMIC DNA]</scope>
    <source>
        <strain evidence="2 3">GDMCC 1.1325</strain>
    </source>
</reference>
<dbReference type="Proteomes" id="UP000253410">
    <property type="component" value="Unassembled WGS sequence"/>
</dbReference>
<dbReference type="PROSITE" id="PS51257">
    <property type="entry name" value="PROKAR_LIPOPROTEIN"/>
    <property type="match status" value="1"/>
</dbReference>
<keyword evidence="3" id="KW-1185">Reference proteome</keyword>
<gene>
    <name evidence="2" type="ORF">DF182_01055</name>
</gene>
<feature type="signal peptide" evidence="1">
    <location>
        <begin position="1"/>
        <end position="17"/>
    </location>
</feature>
<name>A0A365XY34_9BACT</name>
<keyword evidence="1" id="KW-0732">Signal</keyword>
<organism evidence="2 3">
    <name type="scientific">Chitinophaga flava</name>
    <dbReference type="NCBI Taxonomy" id="2259036"/>
    <lineage>
        <taxon>Bacteria</taxon>
        <taxon>Pseudomonadati</taxon>
        <taxon>Bacteroidota</taxon>
        <taxon>Chitinophagia</taxon>
        <taxon>Chitinophagales</taxon>
        <taxon>Chitinophagaceae</taxon>
        <taxon>Chitinophaga</taxon>
    </lineage>
</organism>
<evidence type="ECO:0008006" key="4">
    <source>
        <dbReference type="Google" id="ProtNLM"/>
    </source>
</evidence>
<proteinExistence type="predicted"/>
<accession>A0A365XY34</accession>
<dbReference type="AlphaFoldDB" id="A0A365XY34"/>
<comment type="caution">
    <text evidence="2">The sequence shown here is derived from an EMBL/GenBank/DDBJ whole genome shotgun (WGS) entry which is preliminary data.</text>
</comment>
<evidence type="ECO:0000313" key="3">
    <source>
        <dbReference type="Proteomes" id="UP000253410"/>
    </source>
</evidence>
<evidence type="ECO:0000256" key="1">
    <source>
        <dbReference type="SAM" id="SignalP"/>
    </source>
</evidence>
<feature type="chain" id="PRO_5016875489" description="DUF4595 domain-containing protein" evidence="1">
    <location>
        <begin position="18"/>
        <end position="284"/>
    </location>
</feature>
<evidence type="ECO:0000313" key="2">
    <source>
        <dbReference type="EMBL" id="RBL91243.1"/>
    </source>
</evidence>
<protein>
    <recommendedName>
        <fullName evidence="4">DUF4595 domain-containing protein</fullName>
    </recommendedName>
</protein>